<feature type="domain" description="GGDEF" evidence="5">
    <location>
        <begin position="226"/>
        <end position="321"/>
    </location>
</feature>
<dbReference type="PANTHER" id="PTHR45138:SF9">
    <property type="entry name" value="DIGUANYLATE CYCLASE DGCM-RELATED"/>
    <property type="match status" value="1"/>
</dbReference>
<dbReference type="SUPFAM" id="SSF52172">
    <property type="entry name" value="CheY-like"/>
    <property type="match status" value="1"/>
</dbReference>
<dbReference type="CDD" id="cd17574">
    <property type="entry name" value="REC_OmpR"/>
    <property type="match status" value="1"/>
</dbReference>
<reference evidence="6" key="1">
    <citation type="submission" date="2019-03" db="EMBL/GenBank/DDBJ databases">
        <title>Lake Tanganyika Metagenome-Assembled Genomes (MAGs).</title>
        <authorList>
            <person name="Tran P."/>
        </authorList>
    </citation>
    <scope>NUCLEOTIDE SEQUENCE</scope>
    <source>
        <strain evidence="6">K_DeepCast_65m_m2_066</strain>
    </source>
</reference>
<dbReference type="GO" id="GO:0043709">
    <property type="term" value="P:cell adhesion involved in single-species biofilm formation"/>
    <property type="evidence" value="ECO:0007669"/>
    <property type="project" value="TreeGrafter"/>
</dbReference>
<dbReference type="Pfam" id="PF00072">
    <property type="entry name" value="Response_reg"/>
    <property type="match status" value="1"/>
</dbReference>
<evidence type="ECO:0000256" key="2">
    <source>
        <dbReference type="ARBA" id="ARBA00034247"/>
    </source>
</evidence>
<dbReference type="EC" id="2.7.7.65" evidence="1"/>
<evidence type="ECO:0000259" key="5">
    <source>
        <dbReference type="PROSITE" id="PS50887"/>
    </source>
</evidence>
<dbReference type="GO" id="GO:0005886">
    <property type="term" value="C:plasma membrane"/>
    <property type="evidence" value="ECO:0007669"/>
    <property type="project" value="TreeGrafter"/>
</dbReference>
<dbReference type="PROSITE" id="PS50887">
    <property type="entry name" value="GGDEF"/>
    <property type="match status" value="1"/>
</dbReference>
<dbReference type="InterPro" id="IPR011006">
    <property type="entry name" value="CheY-like_superfamily"/>
</dbReference>
<dbReference type="InterPro" id="IPR000160">
    <property type="entry name" value="GGDEF_dom"/>
</dbReference>
<dbReference type="SMART" id="SM00267">
    <property type="entry name" value="GGDEF"/>
    <property type="match status" value="1"/>
</dbReference>
<dbReference type="SMART" id="SM00448">
    <property type="entry name" value="REC"/>
    <property type="match status" value="1"/>
</dbReference>
<sequence>MARPGWAPELGHHACVLWMTFLAKEATITSTTLCRVIYSPLSTRCWRKHRVKILIAEDDPVSRRLLEVTLTKWGYEVVACADGQAAWEVLQRPDAPQLVILDWMMPRMDGLQVCKNVRNPALRPAEPYVYILLLTAKSQKTDMVTGLEAGADDYLTKPFDAQELRMRLRAGRRILDLLDELVRAREIIREESRRDSLTQLCTRATVLEQLKKDLDRSQRDSVDRDVPVSVVLADLDHFKQINDTYGHLAGDAVLRETARRMREAVRPYDSIGRYGGEEFLLVLSNCDSLGAAALAERLLDAVRKDTISLAEGTVSVTLSAG</sequence>
<dbReference type="InterPro" id="IPR029787">
    <property type="entry name" value="Nucleotide_cyclase"/>
</dbReference>
<feature type="non-terminal residue" evidence="6">
    <location>
        <position position="321"/>
    </location>
</feature>
<gene>
    <name evidence="6" type="ORF">FJZ47_15460</name>
</gene>
<protein>
    <recommendedName>
        <fullName evidence="1">diguanylate cyclase</fullName>
        <ecNumber evidence="1">2.7.7.65</ecNumber>
    </recommendedName>
</protein>
<dbReference type="InterPro" id="IPR050469">
    <property type="entry name" value="Diguanylate_Cyclase"/>
</dbReference>
<dbReference type="Proteomes" id="UP000712673">
    <property type="component" value="Unassembled WGS sequence"/>
</dbReference>
<evidence type="ECO:0000259" key="4">
    <source>
        <dbReference type="PROSITE" id="PS50110"/>
    </source>
</evidence>
<dbReference type="AlphaFoldDB" id="A0A938B515"/>
<dbReference type="SUPFAM" id="SSF55073">
    <property type="entry name" value="Nucleotide cyclase"/>
    <property type="match status" value="1"/>
</dbReference>
<dbReference type="NCBIfam" id="TIGR00254">
    <property type="entry name" value="GGDEF"/>
    <property type="match status" value="1"/>
</dbReference>
<name>A0A938B515_UNCTE</name>
<evidence type="ECO:0000313" key="7">
    <source>
        <dbReference type="Proteomes" id="UP000712673"/>
    </source>
</evidence>
<dbReference type="Gene3D" id="3.30.70.270">
    <property type="match status" value="1"/>
</dbReference>
<dbReference type="PROSITE" id="PS50110">
    <property type="entry name" value="RESPONSE_REGULATORY"/>
    <property type="match status" value="1"/>
</dbReference>
<proteinExistence type="predicted"/>
<evidence type="ECO:0000256" key="3">
    <source>
        <dbReference type="PROSITE-ProRule" id="PRU00169"/>
    </source>
</evidence>
<dbReference type="PANTHER" id="PTHR45138">
    <property type="entry name" value="REGULATORY COMPONENTS OF SENSORY TRANSDUCTION SYSTEM"/>
    <property type="match status" value="1"/>
</dbReference>
<comment type="caution">
    <text evidence="6">The sequence shown here is derived from an EMBL/GenBank/DDBJ whole genome shotgun (WGS) entry which is preliminary data.</text>
</comment>
<dbReference type="Gene3D" id="3.40.50.2300">
    <property type="match status" value="1"/>
</dbReference>
<comment type="catalytic activity">
    <reaction evidence="2">
        <text>2 GTP = 3',3'-c-di-GMP + 2 diphosphate</text>
        <dbReference type="Rhea" id="RHEA:24898"/>
        <dbReference type="ChEBI" id="CHEBI:33019"/>
        <dbReference type="ChEBI" id="CHEBI:37565"/>
        <dbReference type="ChEBI" id="CHEBI:58805"/>
        <dbReference type="EC" id="2.7.7.65"/>
    </reaction>
</comment>
<dbReference type="GO" id="GO:0000160">
    <property type="term" value="P:phosphorelay signal transduction system"/>
    <property type="evidence" value="ECO:0007669"/>
    <property type="project" value="InterPro"/>
</dbReference>
<feature type="domain" description="Response regulatory" evidence="4">
    <location>
        <begin position="52"/>
        <end position="172"/>
    </location>
</feature>
<keyword evidence="3" id="KW-0597">Phosphoprotein</keyword>
<dbReference type="GO" id="GO:1902201">
    <property type="term" value="P:negative regulation of bacterial-type flagellum-dependent cell motility"/>
    <property type="evidence" value="ECO:0007669"/>
    <property type="project" value="TreeGrafter"/>
</dbReference>
<dbReference type="InterPro" id="IPR001789">
    <property type="entry name" value="Sig_transdc_resp-reg_receiver"/>
</dbReference>
<feature type="modified residue" description="4-aspartylphosphate" evidence="3">
    <location>
        <position position="102"/>
    </location>
</feature>
<evidence type="ECO:0000313" key="6">
    <source>
        <dbReference type="EMBL" id="MBM3225180.1"/>
    </source>
</evidence>
<organism evidence="6 7">
    <name type="scientific">Tectimicrobiota bacterium</name>
    <dbReference type="NCBI Taxonomy" id="2528274"/>
    <lineage>
        <taxon>Bacteria</taxon>
        <taxon>Pseudomonadati</taxon>
        <taxon>Nitrospinota/Tectimicrobiota group</taxon>
        <taxon>Candidatus Tectimicrobiota</taxon>
    </lineage>
</organism>
<dbReference type="CDD" id="cd01949">
    <property type="entry name" value="GGDEF"/>
    <property type="match status" value="1"/>
</dbReference>
<accession>A0A938B515</accession>
<dbReference type="InterPro" id="IPR043128">
    <property type="entry name" value="Rev_trsase/Diguanyl_cyclase"/>
</dbReference>
<evidence type="ECO:0000256" key="1">
    <source>
        <dbReference type="ARBA" id="ARBA00012528"/>
    </source>
</evidence>
<dbReference type="EMBL" id="VGLS01000504">
    <property type="protein sequence ID" value="MBM3225180.1"/>
    <property type="molecule type" value="Genomic_DNA"/>
</dbReference>
<dbReference type="Pfam" id="PF00990">
    <property type="entry name" value="GGDEF"/>
    <property type="match status" value="1"/>
</dbReference>
<dbReference type="GO" id="GO:0052621">
    <property type="term" value="F:diguanylate cyclase activity"/>
    <property type="evidence" value="ECO:0007669"/>
    <property type="project" value="UniProtKB-EC"/>
</dbReference>